<name>A0A1X3D054_9NEIS</name>
<proteinExistence type="predicted"/>
<dbReference type="STRING" id="493.BWD07_01815"/>
<protein>
    <submittedName>
        <fullName evidence="1">Uncharacterized protein</fullName>
    </submittedName>
</protein>
<accession>A0A1X3D054</accession>
<evidence type="ECO:0000313" key="1">
    <source>
        <dbReference type="EMBL" id="VEF01023.1"/>
    </source>
</evidence>
<dbReference type="EMBL" id="LR134313">
    <property type="protein sequence ID" value="VEF01023.1"/>
    <property type="molecule type" value="Genomic_DNA"/>
</dbReference>
<reference evidence="1 2" key="1">
    <citation type="submission" date="2018-12" db="EMBL/GenBank/DDBJ databases">
        <authorList>
            <consortium name="Pathogen Informatics"/>
        </authorList>
    </citation>
    <scope>NUCLEOTIDE SEQUENCE [LARGE SCALE GENOMIC DNA]</scope>
    <source>
        <strain evidence="1 2">NCTC10296</strain>
    </source>
</reference>
<keyword evidence="2" id="KW-1185">Reference proteome</keyword>
<dbReference type="KEGG" id="nci:NCTC10296_01166"/>
<dbReference type="AlphaFoldDB" id="A0A1X3D054"/>
<gene>
    <name evidence="1" type="ORF">NCTC10296_01166</name>
</gene>
<sequence>MQNIQTAQQAQNTQQQTIAVSRELVCNSADSLWALYRISEAAETIALTIKELSQSNTLIAAQADLLLQINEEIQAHHSPKSYSYQLWELVEEADAATSK</sequence>
<evidence type="ECO:0000313" key="2">
    <source>
        <dbReference type="Proteomes" id="UP000279284"/>
    </source>
</evidence>
<organism evidence="1 2">
    <name type="scientific">Neisseria canis</name>
    <dbReference type="NCBI Taxonomy" id="493"/>
    <lineage>
        <taxon>Bacteria</taxon>
        <taxon>Pseudomonadati</taxon>
        <taxon>Pseudomonadota</taxon>
        <taxon>Betaproteobacteria</taxon>
        <taxon>Neisseriales</taxon>
        <taxon>Neisseriaceae</taxon>
        <taxon>Neisseria</taxon>
    </lineage>
</organism>
<dbReference type="RefSeq" id="WP_085415673.1">
    <property type="nucleotide sequence ID" value="NZ_CAUJPY010000022.1"/>
</dbReference>
<dbReference type="Proteomes" id="UP000279284">
    <property type="component" value="Chromosome"/>
</dbReference>